<dbReference type="PANTHER" id="PTHR42032:SF1">
    <property type="entry name" value="YALI0E30679P"/>
    <property type="match status" value="1"/>
</dbReference>
<name>R7YW80_CONA1</name>
<dbReference type="EMBL" id="JH767577">
    <property type="protein sequence ID" value="EON65941.1"/>
    <property type="molecule type" value="Genomic_DNA"/>
</dbReference>
<reference evidence="3" key="1">
    <citation type="submission" date="2012-06" db="EMBL/GenBank/DDBJ databases">
        <title>The genome sequence of Coniosporium apollinis CBS 100218.</title>
        <authorList>
            <consortium name="The Broad Institute Genome Sequencing Platform"/>
            <person name="Cuomo C."/>
            <person name="Gorbushina A."/>
            <person name="Noack S."/>
            <person name="Walker B."/>
            <person name="Young S.K."/>
            <person name="Zeng Q."/>
            <person name="Gargeya S."/>
            <person name="Fitzgerald M."/>
            <person name="Haas B."/>
            <person name="Abouelleil A."/>
            <person name="Alvarado L."/>
            <person name="Arachchi H.M."/>
            <person name="Berlin A.M."/>
            <person name="Chapman S.B."/>
            <person name="Goldberg J."/>
            <person name="Griggs A."/>
            <person name="Gujja S."/>
            <person name="Hansen M."/>
            <person name="Howarth C."/>
            <person name="Imamovic A."/>
            <person name="Larimer J."/>
            <person name="McCowan C."/>
            <person name="Montmayeur A."/>
            <person name="Murphy C."/>
            <person name="Neiman D."/>
            <person name="Pearson M."/>
            <person name="Priest M."/>
            <person name="Roberts A."/>
            <person name="Saif S."/>
            <person name="Shea T."/>
            <person name="Sisk P."/>
            <person name="Sykes S."/>
            <person name="Wortman J."/>
            <person name="Nusbaum C."/>
            <person name="Birren B."/>
        </authorList>
    </citation>
    <scope>NUCLEOTIDE SEQUENCE [LARGE SCALE GENOMIC DNA]</scope>
    <source>
        <strain evidence="3">CBS 100218</strain>
    </source>
</reference>
<dbReference type="PANTHER" id="PTHR42032">
    <property type="entry name" value="YALI0E30679P"/>
    <property type="match status" value="1"/>
</dbReference>
<dbReference type="OMA" id="RLPWEWY"/>
<evidence type="ECO:0000313" key="3">
    <source>
        <dbReference type="Proteomes" id="UP000016924"/>
    </source>
</evidence>
<sequence length="479" mass="52423">MSTRAEKESAPPVPPRPKSNSYATGAQLPPMLNRSLSGRKPSFVEGGPLPSPSLGKRRGSVFSDFSTDDGRGSMRSSTDNLLRTTTRREAMDDGADVEFSHWHSAPLALAILPAIAGVLFKEGGTVVTDVMLLCLAAMFLNWCVRAPWTWYYSSVTLRVQDADAHHPVHFTSPMEDITEEPADESAITDNATKPSDGSIYEDARSKHSTHEKEHAQTEAAEELRRNELTALTLCFLGPLVGAYLLHTIRSQLSRPSEGLVSNFNLTIFILAAELRPFSHLINLQYDRVAHLQRVVRSDPIFQPPGALPTDVLDRLQFLESRISDLSSTALAASATAPTLTDQQLAKLSRLSSDLDSLTRAIRTYEKRDRARSLQTDGRFRDLEARLEDALALAGAAARSSQKPGVVALGLEWAGRAFSVPLGVMWGVSVLPLRAAVEVLVRIRLWVFGGTKVVKRRKGEVKGENGGVNGAKVRVGKERR</sequence>
<dbReference type="AlphaFoldDB" id="R7YW80"/>
<accession>R7YW80</accession>
<gene>
    <name evidence="2" type="ORF">W97_05183</name>
</gene>
<dbReference type="OrthoDB" id="5422510at2759"/>
<protein>
    <submittedName>
        <fullName evidence="2">Uncharacterized protein</fullName>
    </submittedName>
</protein>
<feature type="region of interest" description="Disordered" evidence="1">
    <location>
        <begin position="1"/>
        <end position="80"/>
    </location>
</feature>
<dbReference type="GeneID" id="19902494"/>
<feature type="compositionally biased region" description="Basic and acidic residues" evidence="1">
    <location>
        <begin position="201"/>
        <end position="218"/>
    </location>
</feature>
<dbReference type="STRING" id="1168221.R7YW80"/>
<dbReference type="Proteomes" id="UP000016924">
    <property type="component" value="Unassembled WGS sequence"/>
</dbReference>
<evidence type="ECO:0000313" key="2">
    <source>
        <dbReference type="EMBL" id="EON65941.1"/>
    </source>
</evidence>
<proteinExistence type="predicted"/>
<keyword evidence="3" id="KW-1185">Reference proteome</keyword>
<dbReference type="HOGENOM" id="CLU_025640_2_0_1"/>
<feature type="region of interest" description="Disordered" evidence="1">
    <location>
        <begin position="187"/>
        <end position="218"/>
    </location>
</feature>
<dbReference type="RefSeq" id="XP_007781258.1">
    <property type="nucleotide sequence ID" value="XM_007783068.1"/>
</dbReference>
<dbReference type="eggNOG" id="ENOG502RXR7">
    <property type="taxonomic scope" value="Eukaryota"/>
</dbReference>
<organism evidence="2 3">
    <name type="scientific">Coniosporium apollinis (strain CBS 100218)</name>
    <name type="common">Rock-inhabiting black yeast</name>
    <dbReference type="NCBI Taxonomy" id="1168221"/>
    <lineage>
        <taxon>Eukaryota</taxon>
        <taxon>Fungi</taxon>
        <taxon>Dikarya</taxon>
        <taxon>Ascomycota</taxon>
        <taxon>Pezizomycotina</taxon>
        <taxon>Dothideomycetes</taxon>
        <taxon>Dothideomycetes incertae sedis</taxon>
        <taxon>Coniosporium</taxon>
    </lineage>
</organism>
<evidence type="ECO:0000256" key="1">
    <source>
        <dbReference type="SAM" id="MobiDB-lite"/>
    </source>
</evidence>